<keyword evidence="4" id="KW-0285">Flavoprotein</keyword>
<evidence type="ECO:0000256" key="13">
    <source>
        <dbReference type="RuleBase" id="RU362075"/>
    </source>
</evidence>
<organism evidence="15 16">
    <name type="scientific">Tianweitania populi</name>
    <dbReference type="NCBI Taxonomy" id="1607949"/>
    <lineage>
        <taxon>Bacteria</taxon>
        <taxon>Pseudomonadati</taxon>
        <taxon>Pseudomonadota</taxon>
        <taxon>Alphaproteobacteria</taxon>
        <taxon>Hyphomicrobiales</taxon>
        <taxon>Phyllobacteriaceae</taxon>
        <taxon>Tianweitania</taxon>
    </lineage>
</organism>
<comment type="caution">
    <text evidence="15">The sequence shown here is derived from an EMBL/GenBank/DDBJ whole genome shotgun (WGS) entry which is preliminary data.</text>
</comment>
<evidence type="ECO:0000256" key="6">
    <source>
        <dbReference type="ARBA" id="ARBA00022827"/>
    </source>
</evidence>
<comment type="pathway">
    <text evidence="2 13">Carotenoid biosynthesis.</text>
</comment>
<dbReference type="NCBIfam" id="TIGR02734">
    <property type="entry name" value="crtI_fam"/>
    <property type="match status" value="1"/>
</dbReference>
<name>A0A8J3DQ36_9HYPH</name>
<dbReference type="SUPFAM" id="SSF51905">
    <property type="entry name" value="FAD/NAD(P)-binding domain"/>
    <property type="match status" value="1"/>
</dbReference>
<evidence type="ECO:0000256" key="9">
    <source>
        <dbReference type="ARBA" id="ARBA00050961"/>
    </source>
</evidence>
<dbReference type="InterPro" id="IPR014105">
    <property type="entry name" value="Carotenoid/retinoid_OxRdtase"/>
</dbReference>
<comment type="catalytic activity">
    <reaction evidence="9">
        <text>15-cis-phytoene + 3 A = all-trans-neurosporene + 3 AH2</text>
        <dbReference type="Rhea" id="RHEA:30599"/>
        <dbReference type="ChEBI" id="CHEBI:13193"/>
        <dbReference type="ChEBI" id="CHEBI:16833"/>
        <dbReference type="ChEBI" id="CHEBI:17499"/>
        <dbReference type="ChEBI" id="CHEBI:27787"/>
        <dbReference type="EC" id="1.3.99.28"/>
    </reaction>
</comment>
<accession>A0A8J3DQ36</accession>
<dbReference type="GO" id="GO:0016117">
    <property type="term" value="P:carotenoid biosynthetic process"/>
    <property type="evidence" value="ECO:0007669"/>
    <property type="project" value="UniProtKB-KW"/>
</dbReference>
<keyword evidence="6" id="KW-0274">FAD</keyword>
<evidence type="ECO:0000256" key="7">
    <source>
        <dbReference type="ARBA" id="ARBA00023002"/>
    </source>
</evidence>
<protein>
    <recommendedName>
        <fullName evidence="11">Phytoene desaturase (neurosporene-forming)</fullName>
        <ecNumber evidence="10">1.3.99.28</ecNumber>
    </recommendedName>
    <alternativeName>
        <fullName evidence="12">3-step phytoene desaturase</fullName>
    </alternativeName>
    <alternativeName>
        <fullName evidence="8">Phytoene dehydrogenase</fullName>
    </alternativeName>
</protein>
<dbReference type="Pfam" id="PF01593">
    <property type="entry name" value="Amino_oxidase"/>
    <property type="match status" value="1"/>
</dbReference>
<evidence type="ECO:0000256" key="4">
    <source>
        <dbReference type="ARBA" id="ARBA00022630"/>
    </source>
</evidence>
<dbReference type="PANTHER" id="PTHR43734:SF3">
    <property type="entry name" value="B-CAROTENE KETOLASE"/>
    <property type="match status" value="1"/>
</dbReference>
<evidence type="ECO:0000259" key="14">
    <source>
        <dbReference type="Pfam" id="PF01593"/>
    </source>
</evidence>
<evidence type="ECO:0000256" key="12">
    <source>
        <dbReference type="ARBA" id="ARBA00083000"/>
    </source>
</evidence>
<dbReference type="GO" id="GO:0071949">
    <property type="term" value="F:FAD binding"/>
    <property type="evidence" value="ECO:0007669"/>
    <property type="project" value="UniProtKB-ARBA"/>
</dbReference>
<dbReference type="FunFam" id="3.50.50.60:FF:000378">
    <property type="entry name" value="Phytoene desaturase"/>
    <property type="match status" value="1"/>
</dbReference>
<reference evidence="15" key="1">
    <citation type="journal article" date="2014" name="Int. J. Syst. Evol. Microbiol.">
        <title>Complete genome sequence of Corynebacterium casei LMG S-19264T (=DSM 44701T), isolated from a smear-ripened cheese.</title>
        <authorList>
            <consortium name="US DOE Joint Genome Institute (JGI-PGF)"/>
            <person name="Walter F."/>
            <person name="Albersmeier A."/>
            <person name="Kalinowski J."/>
            <person name="Ruckert C."/>
        </authorList>
    </citation>
    <scope>NUCLEOTIDE SEQUENCE</scope>
    <source>
        <strain evidence="15">KCTC 42249</strain>
    </source>
</reference>
<dbReference type="FunFam" id="3.50.50.60:FF:000413">
    <property type="entry name" value="Phytoene desaturase (lycopene-forming)"/>
    <property type="match status" value="1"/>
</dbReference>
<dbReference type="EMBL" id="BMZQ01000002">
    <property type="protein sequence ID" value="GHD16078.1"/>
    <property type="molecule type" value="Genomic_DNA"/>
</dbReference>
<dbReference type="InterPro" id="IPR036188">
    <property type="entry name" value="FAD/NAD-bd_sf"/>
</dbReference>
<dbReference type="GO" id="GO:0016627">
    <property type="term" value="F:oxidoreductase activity, acting on the CH-CH group of donors"/>
    <property type="evidence" value="ECO:0007669"/>
    <property type="project" value="UniProtKB-ARBA"/>
</dbReference>
<evidence type="ECO:0000256" key="1">
    <source>
        <dbReference type="ARBA" id="ARBA00001974"/>
    </source>
</evidence>
<dbReference type="PROSITE" id="PS00982">
    <property type="entry name" value="PHYTOENE_DH"/>
    <property type="match status" value="1"/>
</dbReference>
<reference evidence="15" key="2">
    <citation type="submission" date="2020-09" db="EMBL/GenBank/DDBJ databases">
        <authorList>
            <person name="Sun Q."/>
            <person name="Kim S."/>
        </authorList>
    </citation>
    <scope>NUCLEOTIDE SEQUENCE</scope>
    <source>
        <strain evidence="15">KCTC 42249</strain>
    </source>
</reference>
<gene>
    <name evidence="15" type="ORF">GCM10016234_23740</name>
</gene>
<feature type="domain" description="Amine oxidase" evidence="14">
    <location>
        <begin position="16"/>
        <end position="491"/>
    </location>
</feature>
<dbReference type="InterPro" id="IPR002937">
    <property type="entry name" value="Amino_oxidase"/>
</dbReference>
<evidence type="ECO:0000256" key="11">
    <source>
        <dbReference type="ARBA" id="ARBA00073036"/>
    </source>
</evidence>
<evidence type="ECO:0000256" key="10">
    <source>
        <dbReference type="ARBA" id="ARBA00066679"/>
    </source>
</evidence>
<comment type="similarity">
    <text evidence="3 13">Belongs to the carotenoid/retinoid oxidoreductase family.</text>
</comment>
<comment type="cofactor">
    <cofactor evidence="1">
        <name>FAD</name>
        <dbReference type="ChEBI" id="CHEBI:57692"/>
    </cofactor>
</comment>
<dbReference type="AlphaFoldDB" id="A0A8J3DQ36"/>
<sequence>MTGTSRTAAVIGSGFGGLALAIRLQAAGIQTTIFEKRDKPGGRAYVYEDQGFIFDAGPTVITDPDCIRELFTAANRRMEDYVELLPVTPFYRLAWEDGSTFDYANDQQELDRQIRLRNPDDVEGYRRFLDYSRAVYQEGYIKLGAVPFLNFRSMISVAPQLTKLQAWRSVYSMVSSFIKDEHLRQVFSFHSLLVGGNPFSTSSIYALIHALEREGGVWFAKGGTGALVAGMVRLFEDLGGTLRLSSPVERIETKGDHARAIVSRGETLPFDVIASNGDVVHTYSKLLSDHPRGVSQGKKLAAKRHSMSLFVIYFGLNKLHDQLAHHTVCFGQRYRPLINEIFKGPKLATDFSLYLHSPSITDSSLAPEGSASYYVLAPVPHLGSADIDWDVEGPRYRDTILDYLEQHYMPGLRSQLVTVRHFTPFDFRDELNAHLGSAFSLEPILTQSAWFRPHNRDDQIDNLYFVGAGTHPGAGVPGVIGSAKATAQLMIDAQP</sequence>
<keyword evidence="7 13" id="KW-0560">Oxidoreductase</keyword>
<evidence type="ECO:0000313" key="16">
    <source>
        <dbReference type="Proteomes" id="UP000630142"/>
    </source>
</evidence>
<evidence type="ECO:0000256" key="8">
    <source>
        <dbReference type="ARBA" id="ARBA00031986"/>
    </source>
</evidence>
<evidence type="ECO:0000256" key="2">
    <source>
        <dbReference type="ARBA" id="ARBA00004829"/>
    </source>
</evidence>
<dbReference type="Proteomes" id="UP000630142">
    <property type="component" value="Unassembled WGS sequence"/>
</dbReference>
<evidence type="ECO:0000256" key="5">
    <source>
        <dbReference type="ARBA" id="ARBA00022746"/>
    </source>
</evidence>
<dbReference type="InterPro" id="IPR008150">
    <property type="entry name" value="Phytoene_DH_bac_CS"/>
</dbReference>
<dbReference type="EC" id="1.3.99.28" evidence="10"/>
<evidence type="ECO:0000313" key="15">
    <source>
        <dbReference type="EMBL" id="GHD16078.1"/>
    </source>
</evidence>
<dbReference type="Gene3D" id="3.50.50.60">
    <property type="entry name" value="FAD/NAD(P)-binding domain"/>
    <property type="match status" value="3"/>
</dbReference>
<proteinExistence type="inferred from homology"/>
<dbReference type="RefSeq" id="WP_189504094.1">
    <property type="nucleotide sequence ID" value="NZ_BMZQ01000002.1"/>
</dbReference>
<dbReference type="PANTHER" id="PTHR43734">
    <property type="entry name" value="PHYTOENE DESATURASE"/>
    <property type="match status" value="1"/>
</dbReference>
<keyword evidence="16" id="KW-1185">Reference proteome</keyword>
<evidence type="ECO:0000256" key="3">
    <source>
        <dbReference type="ARBA" id="ARBA00006046"/>
    </source>
</evidence>
<keyword evidence="5 13" id="KW-0125">Carotenoid biosynthesis</keyword>